<keyword evidence="2" id="KW-1185">Reference proteome</keyword>
<evidence type="ECO:0000313" key="1">
    <source>
        <dbReference type="EMBL" id="MDX5985950.1"/>
    </source>
</evidence>
<accession>A0ABU4PVE2</accession>
<gene>
    <name evidence="1" type="ORF">SIL82_16970</name>
</gene>
<dbReference type="EMBL" id="JAWXXV010000001">
    <property type="protein sequence ID" value="MDX5985950.1"/>
    <property type="molecule type" value="Genomic_DNA"/>
</dbReference>
<dbReference type="RefSeq" id="WP_154651344.1">
    <property type="nucleotide sequence ID" value="NZ_JAWXXV010000001.1"/>
</dbReference>
<proteinExistence type="predicted"/>
<evidence type="ECO:0000313" key="2">
    <source>
        <dbReference type="Proteomes" id="UP001279660"/>
    </source>
</evidence>
<evidence type="ECO:0008006" key="3">
    <source>
        <dbReference type="Google" id="ProtNLM"/>
    </source>
</evidence>
<reference evidence="1 2" key="1">
    <citation type="submission" date="2023-11" db="EMBL/GenBank/DDBJ databases">
        <title>MicrobeMod: A computational toolkit for identifying prokaryotic methylation and restriction-modification with nanopore sequencing.</title>
        <authorList>
            <person name="Crits-Christoph A."/>
            <person name="Kang S.C."/>
            <person name="Lee H."/>
            <person name="Ostrov N."/>
        </authorList>
    </citation>
    <scope>NUCLEOTIDE SEQUENCE [LARGE SCALE GENOMIC DNA]</scope>
    <source>
        <strain evidence="1 2">ATCC 14820</strain>
    </source>
</reference>
<name>A0ABU4PVE2_9SPHN</name>
<organism evidence="1 2">
    <name type="scientific">Sphingomonas echinoides</name>
    <dbReference type="NCBI Taxonomy" id="59803"/>
    <lineage>
        <taxon>Bacteria</taxon>
        <taxon>Pseudomonadati</taxon>
        <taxon>Pseudomonadota</taxon>
        <taxon>Alphaproteobacteria</taxon>
        <taxon>Sphingomonadales</taxon>
        <taxon>Sphingomonadaceae</taxon>
        <taxon>Sphingomonas</taxon>
    </lineage>
</organism>
<dbReference type="Proteomes" id="UP001279660">
    <property type="component" value="Unassembled WGS sequence"/>
</dbReference>
<comment type="caution">
    <text evidence="1">The sequence shown here is derived from an EMBL/GenBank/DDBJ whole genome shotgun (WGS) entry which is preliminary data.</text>
</comment>
<protein>
    <recommendedName>
        <fullName evidence="3">Restriction endonuclease type IV Mrr domain-containing protein</fullName>
    </recommendedName>
</protein>
<sequence length="486" mass="55261">MQVSKALNLGKTQPELDFVDIDLSTDTPLFLDPAAFYEGQGRFAEDCSRDIETFFEAVLHAAGEGDHELGVRLLRGLKEPDEIQFGFSVGPPRGRGVGEFQAEQIFEAILRSKAIKSGLIRDLNDALIFVPGIGPDKVSDITTNIVRRHLIEYTQNQFALYGIEINTLMPTGLIWDSVSADWTDGYDYIPVINDQKFLLVPKRFVKYAYDFTKAGQRYYTGYVANFIRQRELTSMGRLVRFRESKNGLKTPHVYNEDIHREVPRDKNSVADFSMKHPEIYERFKNAFFKFSPMSVNAILAAQKENFHEIEYGKHIVKALSSIPSGDRSASDFQSLVVGIIHFILYPQISNPVLERSINDKRKRIDISFDNTSQSGVFSRIRQDPFMMGREIMIECKNYTHDLKNPEIDQLIGRFDPRRGRFGIIVCRNITDRKTMVARCADAFKSQQGVIVVLTDADLEEVLLAGPLGRATRIDEIIQGQLRDLLA</sequence>